<protein>
    <submittedName>
        <fullName evidence="3">GPI ethanolamine phosphate transferase 3</fullName>
    </submittedName>
</protein>
<dbReference type="OrthoDB" id="270284at2759"/>
<name>A0A2K1R3Q9_9PEZI</name>
<dbReference type="InterPro" id="IPR038356">
    <property type="entry name" value="Tma16_sf"/>
</dbReference>
<dbReference type="InParanoid" id="A0A2K1R3Q9"/>
<feature type="compositionally biased region" description="Polar residues" evidence="2">
    <location>
        <begin position="9"/>
        <end position="38"/>
    </location>
</feature>
<evidence type="ECO:0000313" key="4">
    <source>
        <dbReference type="Proteomes" id="UP000243797"/>
    </source>
</evidence>
<keyword evidence="3" id="KW-0808">Transferase</keyword>
<dbReference type="STRING" id="2082308.A0A2K1R3Q9"/>
<dbReference type="Pfam" id="PF11176">
    <property type="entry name" value="Tma16"/>
    <property type="match status" value="1"/>
</dbReference>
<feature type="region of interest" description="Disordered" evidence="2">
    <location>
        <begin position="61"/>
        <end position="85"/>
    </location>
</feature>
<sequence length="153" mass="17397">MHAAVRLAEQTNALNSARAPRTTQSSEDADMTDSNASLLPSFTDENLHSLISSFLSSHDRAIREVEKERRPGRPKSREHERLEAEKSLAEKEYESGFWMVDLRKPEVVKKFTHWSGLWEGLGNLEYVRVRQRREGEGWESTVVGSKFPPTGGD</sequence>
<dbReference type="InterPro" id="IPR021346">
    <property type="entry name" value="Tma16"/>
</dbReference>
<evidence type="ECO:0000256" key="2">
    <source>
        <dbReference type="SAM" id="MobiDB-lite"/>
    </source>
</evidence>
<dbReference type="GO" id="GO:0005634">
    <property type="term" value="C:nucleus"/>
    <property type="evidence" value="ECO:0007669"/>
    <property type="project" value="TreeGrafter"/>
</dbReference>
<dbReference type="Proteomes" id="UP000243797">
    <property type="component" value="Unassembled WGS sequence"/>
</dbReference>
<feature type="region of interest" description="Disordered" evidence="2">
    <location>
        <begin position="1"/>
        <end position="38"/>
    </location>
</feature>
<keyword evidence="4" id="KW-1185">Reference proteome</keyword>
<dbReference type="PANTHER" id="PTHR13349">
    <property type="entry name" value="TRANSLATION MACHINERY-ASSOCIATED PROTEIN 16"/>
    <property type="match status" value="1"/>
</dbReference>
<dbReference type="GO" id="GO:0016740">
    <property type="term" value="F:transferase activity"/>
    <property type="evidence" value="ECO:0007669"/>
    <property type="project" value="UniProtKB-KW"/>
</dbReference>
<reference evidence="3 4" key="1">
    <citation type="submission" date="2017-06" db="EMBL/GenBank/DDBJ databases">
        <title>Draft genome sequence of a variant of Elsinoe murrayae.</title>
        <authorList>
            <person name="Cheng Q."/>
        </authorList>
    </citation>
    <scope>NUCLEOTIDE SEQUENCE [LARGE SCALE GENOMIC DNA]</scope>
    <source>
        <strain evidence="3 4">CQ-2017a</strain>
    </source>
</reference>
<evidence type="ECO:0000313" key="3">
    <source>
        <dbReference type="EMBL" id="PNS21823.1"/>
    </source>
</evidence>
<evidence type="ECO:0000256" key="1">
    <source>
        <dbReference type="ARBA" id="ARBA00034127"/>
    </source>
</evidence>
<dbReference type="EMBL" id="NKHZ01000001">
    <property type="protein sequence ID" value="PNS21823.1"/>
    <property type="molecule type" value="Genomic_DNA"/>
</dbReference>
<accession>A0A2K1R3Q9</accession>
<comment type="caution">
    <text evidence="3">The sequence shown here is derived from an EMBL/GenBank/DDBJ whole genome shotgun (WGS) entry which is preliminary data.</text>
</comment>
<organism evidence="3 4">
    <name type="scientific">Sphaceloma murrayae</name>
    <dbReference type="NCBI Taxonomy" id="2082308"/>
    <lineage>
        <taxon>Eukaryota</taxon>
        <taxon>Fungi</taxon>
        <taxon>Dikarya</taxon>
        <taxon>Ascomycota</taxon>
        <taxon>Pezizomycotina</taxon>
        <taxon>Dothideomycetes</taxon>
        <taxon>Dothideomycetidae</taxon>
        <taxon>Myriangiales</taxon>
        <taxon>Elsinoaceae</taxon>
        <taxon>Sphaceloma</taxon>
    </lineage>
</organism>
<proteinExistence type="inferred from homology"/>
<comment type="similarity">
    <text evidence="1">Belongs to the TMA16 family.</text>
</comment>
<dbReference type="PANTHER" id="PTHR13349:SF2">
    <property type="entry name" value="TRANSLATION MACHINERY-ASSOCIATED PROTEIN 16"/>
    <property type="match status" value="1"/>
</dbReference>
<dbReference type="AlphaFoldDB" id="A0A2K1R3Q9"/>
<feature type="region of interest" description="Disordered" evidence="2">
    <location>
        <begin position="134"/>
        <end position="153"/>
    </location>
</feature>
<dbReference type="Gene3D" id="1.20.1440.170">
    <property type="entry name" value="Translation machinery-associated protein 16-like"/>
    <property type="match status" value="1"/>
</dbReference>
<gene>
    <name evidence="3" type="ORF">CAC42_421</name>
</gene>